<reference evidence="1" key="1">
    <citation type="journal article" date="2020" name="Stud. Mycol.">
        <title>101 Dothideomycetes genomes: a test case for predicting lifestyles and emergence of pathogens.</title>
        <authorList>
            <person name="Haridas S."/>
            <person name="Albert R."/>
            <person name="Binder M."/>
            <person name="Bloem J."/>
            <person name="Labutti K."/>
            <person name="Salamov A."/>
            <person name="Andreopoulos B."/>
            <person name="Baker S."/>
            <person name="Barry K."/>
            <person name="Bills G."/>
            <person name="Bluhm B."/>
            <person name="Cannon C."/>
            <person name="Castanera R."/>
            <person name="Culley D."/>
            <person name="Daum C."/>
            <person name="Ezra D."/>
            <person name="Gonzalez J."/>
            <person name="Henrissat B."/>
            <person name="Kuo A."/>
            <person name="Liang C."/>
            <person name="Lipzen A."/>
            <person name="Lutzoni F."/>
            <person name="Magnuson J."/>
            <person name="Mondo S."/>
            <person name="Nolan M."/>
            <person name="Ohm R."/>
            <person name="Pangilinan J."/>
            <person name="Park H.-J."/>
            <person name="Ramirez L."/>
            <person name="Alfaro M."/>
            <person name="Sun H."/>
            <person name="Tritt A."/>
            <person name="Yoshinaga Y."/>
            <person name="Zwiers L.-H."/>
            <person name="Turgeon B."/>
            <person name="Goodwin S."/>
            <person name="Spatafora J."/>
            <person name="Crous P."/>
            <person name="Grigoriev I."/>
        </authorList>
    </citation>
    <scope>NUCLEOTIDE SEQUENCE</scope>
    <source>
        <strain evidence="1">CBS 107.79</strain>
    </source>
</reference>
<proteinExistence type="predicted"/>
<dbReference type="OrthoDB" id="5413827at2759"/>
<protein>
    <submittedName>
        <fullName evidence="1">Uncharacterized protein</fullName>
    </submittedName>
</protein>
<accession>A0A6A5UUE4</accession>
<dbReference type="AlphaFoldDB" id="A0A6A5UUE4"/>
<sequence>MRLMTVCPHPLGLLYVRRQIFAEAHSLPFEVNEFVGGPLVEWPKDCQARREILIGNPTPWN</sequence>
<name>A0A6A5UUE4_9PLEO</name>
<keyword evidence="2" id="KW-1185">Reference proteome</keyword>
<dbReference type="EMBL" id="ML976778">
    <property type="protein sequence ID" value="KAF1964697.1"/>
    <property type="molecule type" value="Genomic_DNA"/>
</dbReference>
<evidence type="ECO:0000313" key="2">
    <source>
        <dbReference type="Proteomes" id="UP000800036"/>
    </source>
</evidence>
<organism evidence="1 2">
    <name type="scientific">Bimuria novae-zelandiae CBS 107.79</name>
    <dbReference type="NCBI Taxonomy" id="1447943"/>
    <lineage>
        <taxon>Eukaryota</taxon>
        <taxon>Fungi</taxon>
        <taxon>Dikarya</taxon>
        <taxon>Ascomycota</taxon>
        <taxon>Pezizomycotina</taxon>
        <taxon>Dothideomycetes</taxon>
        <taxon>Pleosporomycetidae</taxon>
        <taxon>Pleosporales</taxon>
        <taxon>Massarineae</taxon>
        <taxon>Didymosphaeriaceae</taxon>
        <taxon>Bimuria</taxon>
    </lineage>
</organism>
<gene>
    <name evidence="1" type="ORF">BU23DRAFT_561674</name>
</gene>
<evidence type="ECO:0000313" key="1">
    <source>
        <dbReference type="EMBL" id="KAF1964697.1"/>
    </source>
</evidence>
<dbReference type="Proteomes" id="UP000800036">
    <property type="component" value="Unassembled WGS sequence"/>
</dbReference>